<evidence type="ECO:0000256" key="1">
    <source>
        <dbReference type="SAM" id="MobiDB-lite"/>
    </source>
</evidence>
<feature type="region of interest" description="Disordered" evidence="1">
    <location>
        <begin position="43"/>
        <end position="68"/>
    </location>
</feature>
<accession>A0A9P6CAF4</accession>
<protein>
    <submittedName>
        <fullName evidence="2">Uncharacterized protein</fullName>
    </submittedName>
</protein>
<evidence type="ECO:0000313" key="3">
    <source>
        <dbReference type="Proteomes" id="UP000807353"/>
    </source>
</evidence>
<gene>
    <name evidence="2" type="ORF">BDZ94DRAFT_115043</name>
</gene>
<dbReference type="EMBL" id="MU150345">
    <property type="protein sequence ID" value="KAF9458257.1"/>
    <property type="molecule type" value="Genomic_DNA"/>
</dbReference>
<organism evidence="2 3">
    <name type="scientific">Collybia nuda</name>
    <dbReference type="NCBI Taxonomy" id="64659"/>
    <lineage>
        <taxon>Eukaryota</taxon>
        <taxon>Fungi</taxon>
        <taxon>Dikarya</taxon>
        <taxon>Basidiomycota</taxon>
        <taxon>Agaricomycotina</taxon>
        <taxon>Agaricomycetes</taxon>
        <taxon>Agaricomycetidae</taxon>
        <taxon>Agaricales</taxon>
        <taxon>Tricholomatineae</taxon>
        <taxon>Clitocybaceae</taxon>
        <taxon>Collybia</taxon>
    </lineage>
</organism>
<evidence type="ECO:0000313" key="2">
    <source>
        <dbReference type="EMBL" id="KAF9458257.1"/>
    </source>
</evidence>
<comment type="caution">
    <text evidence="2">The sequence shown here is derived from an EMBL/GenBank/DDBJ whole genome shotgun (WGS) entry which is preliminary data.</text>
</comment>
<name>A0A9P6CAF4_9AGAR</name>
<dbReference type="Proteomes" id="UP000807353">
    <property type="component" value="Unassembled WGS sequence"/>
</dbReference>
<sequence>MLRSQIHCATRSARAPTTSLCKAGINETGHNAANSPLLKRRLSTVAQTGTRSSSPGPSSHGNNESNTLSMSEMSSWSTIVWPLPSTYHDTPGVDVRRSPANFNGSPYHLRTPQEVVRAWHHLTPSLLPTGYSCDWSRCNLVHSFSSGAYYYDLGPLDLLFKITYELPDPIRGLMYRPSQKGALSSFIFQAGDGIFYDWNDETSELKRYEDVSPWTPVGEFARRLRSQGAKEGAMRMELVETKPNSMAECERRREEQFNKREKAEAYLLRSRGKIST</sequence>
<feature type="compositionally biased region" description="Low complexity" evidence="1">
    <location>
        <begin position="52"/>
        <end position="66"/>
    </location>
</feature>
<keyword evidence="3" id="KW-1185">Reference proteome</keyword>
<dbReference type="OrthoDB" id="3117884at2759"/>
<proteinExistence type="predicted"/>
<dbReference type="AlphaFoldDB" id="A0A9P6CAF4"/>
<reference evidence="2" key="1">
    <citation type="submission" date="2020-11" db="EMBL/GenBank/DDBJ databases">
        <authorList>
            <consortium name="DOE Joint Genome Institute"/>
            <person name="Ahrendt S."/>
            <person name="Riley R."/>
            <person name="Andreopoulos W."/>
            <person name="Labutti K."/>
            <person name="Pangilinan J."/>
            <person name="Ruiz-Duenas F.J."/>
            <person name="Barrasa J.M."/>
            <person name="Sanchez-Garcia M."/>
            <person name="Camarero S."/>
            <person name="Miyauchi S."/>
            <person name="Serrano A."/>
            <person name="Linde D."/>
            <person name="Babiker R."/>
            <person name="Drula E."/>
            <person name="Ayuso-Fernandez I."/>
            <person name="Pacheco R."/>
            <person name="Padilla G."/>
            <person name="Ferreira P."/>
            <person name="Barriuso J."/>
            <person name="Kellner H."/>
            <person name="Castanera R."/>
            <person name="Alfaro M."/>
            <person name="Ramirez L."/>
            <person name="Pisabarro A.G."/>
            <person name="Kuo A."/>
            <person name="Tritt A."/>
            <person name="Lipzen A."/>
            <person name="He G."/>
            <person name="Yan M."/>
            <person name="Ng V."/>
            <person name="Cullen D."/>
            <person name="Martin F."/>
            <person name="Rosso M.-N."/>
            <person name="Henrissat B."/>
            <person name="Hibbett D."/>
            <person name="Martinez A.T."/>
            <person name="Grigoriev I.V."/>
        </authorList>
    </citation>
    <scope>NUCLEOTIDE SEQUENCE</scope>
    <source>
        <strain evidence="2">CBS 247.69</strain>
    </source>
</reference>